<keyword evidence="1" id="KW-0812">Transmembrane</keyword>
<accession>A0A8J2PUA7</accession>
<keyword evidence="3" id="KW-1185">Reference proteome</keyword>
<keyword evidence="1" id="KW-0472">Membrane</keyword>
<feature type="transmembrane region" description="Helical" evidence="1">
    <location>
        <begin position="59"/>
        <end position="83"/>
    </location>
</feature>
<evidence type="ECO:0000256" key="1">
    <source>
        <dbReference type="SAM" id="Phobius"/>
    </source>
</evidence>
<sequence length="113" mass="12758">MRKQVQGQDSRDEGCIRCRNIVLYVRLFNMGHSSVIYVIKQMCLISSVSFGYMVVRSFSYHIASSLAYLALFICTIFTPAAFFGKAFSIPGQIQTLKEELMLCSAVHANPNYD</sequence>
<proteinExistence type="predicted"/>
<dbReference type="Proteomes" id="UP000708208">
    <property type="component" value="Unassembled WGS sequence"/>
</dbReference>
<feature type="non-terminal residue" evidence="2">
    <location>
        <position position="113"/>
    </location>
</feature>
<dbReference type="AlphaFoldDB" id="A0A8J2PUA7"/>
<keyword evidence="1" id="KW-1133">Transmembrane helix</keyword>
<name>A0A8J2PUA7_9HEXA</name>
<dbReference type="EMBL" id="CAJVCH010546953">
    <property type="protein sequence ID" value="CAG7828281.1"/>
    <property type="molecule type" value="Genomic_DNA"/>
</dbReference>
<protein>
    <submittedName>
        <fullName evidence="2">Uncharacterized protein</fullName>
    </submittedName>
</protein>
<evidence type="ECO:0000313" key="3">
    <source>
        <dbReference type="Proteomes" id="UP000708208"/>
    </source>
</evidence>
<evidence type="ECO:0000313" key="2">
    <source>
        <dbReference type="EMBL" id="CAG7828281.1"/>
    </source>
</evidence>
<organism evidence="2 3">
    <name type="scientific">Allacma fusca</name>
    <dbReference type="NCBI Taxonomy" id="39272"/>
    <lineage>
        <taxon>Eukaryota</taxon>
        <taxon>Metazoa</taxon>
        <taxon>Ecdysozoa</taxon>
        <taxon>Arthropoda</taxon>
        <taxon>Hexapoda</taxon>
        <taxon>Collembola</taxon>
        <taxon>Symphypleona</taxon>
        <taxon>Sminthuridae</taxon>
        <taxon>Allacma</taxon>
    </lineage>
</organism>
<reference evidence="2" key="1">
    <citation type="submission" date="2021-06" db="EMBL/GenBank/DDBJ databases">
        <authorList>
            <person name="Hodson N. C."/>
            <person name="Mongue J. A."/>
            <person name="Jaron S. K."/>
        </authorList>
    </citation>
    <scope>NUCLEOTIDE SEQUENCE</scope>
</reference>
<gene>
    <name evidence="2" type="ORF">AFUS01_LOCUS38221</name>
</gene>
<comment type="caution">
    <text evidence="2">The sequence shown here is derived from an EMBL/GenBank/DDBJ whole genome shotgun (WGS) entry which is preliminary data.</text>
</comment>